<dbReference type="RefSeq" id="WP_095535459.1">
    <property type="nucleotide sequence ID" value="NZ_NSGO01000004.1"/>
</dbReference>
<dbReference type="AlphaFoldDB" id="A0AB36RP74"/>
<dbReference type="Proteomes" id="UP000218281">
    <property type="component" value="Unassembled WGS sequence"/>
</dbReference>
<evidence type="ECO:0000313" key="2">
    <source>
        <dbReference type="EMBL" id="PAT06344.1"/>
    </source>
</evidence>
<protein>
    <recommendedName>
        <fullName evidence="1">DUF4996 domain-containing protein</fullName>
    </recommendedName>
</protein>
<evidence type="ECO:0000259" key="1">
    <source>
        <dbReference type="Pfam" id="PF16387"/>
    </source>
</evidence>
<dbReference type="EMBL" id="NSGO01000004">
    <property type="protein sequence ID" value="PAT06344.1"/>
    <property type="molecule type" value="Genomic_DNA"/>
</dbReference>
<accession>A0AB36RP74</accession>
<name>A0AB36RP74_9CORY</name>
<dbReference type="Proteomes" id="UP000218041">
    <property type="component" value="Unassembled WGS sequence"/>
</dbReference>
<keyword evidence="5" id="KW-1185">Reference proteome</keyword>
<dbReference type="PANTHER" id="PTHR46211">
    <property type="entry name" value="GLYCEROPHOSPHORYL DIESTER PHOSPHODIESTERASE"/>
    <property type="match status" value="1"/>
</dbReference>
<dbReference type="Gene3D" id="3.20.20.190">
    <property type="entry name" value="Phosphatidylinositol (PI) phosphodiesterase"/>
    <property type="match status" value="1"/>
</dbReference>
<feature type="domain" description="DUF4996" evidence="1">
    <location>
        <begin position="178"/>
        <end position="282"/>
    </location>
</feature>
<organism evidence="3 4">
    <name type="scientific">Corynebacterium hadale</name>
    <dbReference type="NCBI Taxonomy" id="2026255"/>
    <lineage>
        <taxon>Bacteria</taxon>
        <taxon>Bacillati</taxon>
        <taxon>Actinomycetota</taxon>
        <taxon>Actinomycetes</taxon>
        <taxon>Mycobacteriales</taxon>
        <taxon>Corynebacteriaceae</taxon>
        <taxon>Corynebacterium</taxon>
    </lineage>
</organism>
<dbReference type="EMBL" id="NSGP01000006">
    <property type="protein sequence ID" value="PAT10604.1"/>
    <property type="molecule type" value="Genomic_DNA"/>
</dbReference>
<evidence type="ECO:0000313" key="5">
    <source>
        <dbReference type="Proteomes" id="UP000218281"/>
    </source>
</evidence>
<evidence type="ECO:0000313" key="3">
    <source>
        <dbReference type="EMBL" id="PAT10604.1"/>
    </source>
</evidence>
<dbReference type="InterPro" id="IPR017946">
    <property type="entry name" value="PLC-like_Pdiesterase_TIM-brl"/>
</dbReference>
<proteinExistence type="predicted"/>
<comment type="caution">
    <text evidence="3">The sequence shown here is derived from an EMBL/GenBank/DDBJ whole genome shotgun (WGS) entry which is preliminary data.</text>
</comment>
<dbReference type="Pfam" id="PF16387">
    <property type="entry name" value="DUF4996"/>
    <property type="match status" value="1"/>
</dbReference>
<dbReference type="PANTHER" id="PTHR46211:SF14">
    <property type="entry name" value="GLYCEROPHOSPHODIESTER PHOSPHODIESTERASE"/>
    <property type="match status" value="1"/>
</dbReference>
<dbReference type="GO" id="GO:0008081">
    <property type="term" value="F:phosphoric diester hydrolase activity"/>
    <property type="evidence" value="ECO:0007669"/>
    <property type="project" value="InterPro"/>
</dbReference>
<dbReference type="SUPFAM" id="SSF51695">
    <property type="entry name" value="PLC-like phosphodiesterases"/>
    <property type="match status" value="1"/>
</dbReference>
<gene>
    <name evidence="3" type="ORF">CKJ80_06020</name>
    <name evidence="2" type="ORF">CKJ81_05185</name>
</gene>
<dbReference type="CDD" id="cd08566">
    <property type="entry name" value="GDPD_AtGDE_like"/>
    <property type="match status" value="1"/>
</dbReference>
<dbReference type="InterPro" id="IPR032160">
    <property type="entry name" value="DUF4996"/>
</dbReference>
<evidence type="ECO:0000313" key="4">
    <source>
        <dbReference type="Proteomes" id="UP000218041"/>
    </source>
</evidence>
<reference evidence="4 5" key="1">
    <citation type="submission" date="2017-08" db="EMBL/GenBank/DDBJ databases">
        <title>Whole genome sequences of 6 clinical strains closest to Corynebacterium imitans.</title>
        <authorList>
            <person name="Bernier A.-M."/>
            <person name="Burdz T."/>
            <person name="Bernard K."/>
        </authorList>
    </citation>
    <scope>NUCLEOTIDE SEQUENCE [LARGE SCALE GENOMIC DNA]</scope>
    <source>
        <strain evidence="3 4">NML92-0415</strain>
        <strain evidence="2 5">NML93-0607</strain>
    </source>
</reference>
<dbReference type="GO" id="GO:0006629">
    <property type="term" value="P:lipid metabolic process"/>
    <property type="evidence" value="ECO:0007669"/>
    <property type="project" value="InterPro"/>
</dbReference>
<sequence length="290" mass="32893">MTFNALGKSDYAHINQRLLTSANSRSPLVAVHRGQNAGSIVENTARAVRAAVVSGADIVEIDVIRSTDGEFFVFHNGFERTYFGLDRDILTLSAAEIEALQYEQYVAGRAEKYGLEQLQTILRSFPDTILNLDRSWNYWTDLLPYMDQFDCADRVFFKSPVSIKHLDVLADHTVKYPYMPIVKTMDELKEVLRLRNINTVAVELVAENMDCDLASPEVVELLHSHNLLVYLNALNLPNRVPLFVGWDDEVSVLDDPEKGWGRLIDHGADIVQTDWPMLLNRFMSNRTGSM</sequence>